<dbReference type="InterPro" id="IPR040624">
    <property type="entry name" value="HalOD1"/>
</dbReference>
<dbReference type="Pfam" id="PF18545">
    <property type="entry name" value="HalOD1"/>
    <property type="match status" value="1"/>
</dbReference>
<dbReference type="RefSeq" id="WP_256401869.1">
    <property type="nucleotide sequence ID" value="NZ_JANHJR010000004.1"/>
</dbReference>
<protein>
    <submittedName>
        <fullName evidence="2">HalOD1 output domain-containing protein</fullName>
    </submittedName>
</protein>
<sequence>MAAADVVAMADIPQLHDYIDPEILAKLGAQEKKGCCRVTFQFADPQGTVTQDSVIFVDGERYRPENVVN</sequence>
<gene>
    <name evidence="2" type="ORF">ACFSBL_18310</name>
</gene>
<evidence type="ECO:0000313" key="3">
    <source>
        <dbReference type="Proteomes" id="UP001597034"/>
    </source>
</evidence>
<evidence type="ECO:0000313" key="2">
    <source>
        <dbReference type="EMBL" id="MFD1647650.1"/>
    </source>
</evidence>
<comment type="caution">
    <text evidence="2">The sequence shown here is derived from an EMBL/GenBank/DDBJ whole genome shotgun (WGS) entry which is preliminary data.</text>
</comment>
<organism evidence="2 3">
    <name type="scientific">Haloarchaeobius litoreus</name>
    <dbReference type="NCBI Taxonomy" id="755306"/>
    <lineage>
        <taxon>Archaea</taxon>
        <taxon>Methanobacteriati</taxon>
        <taxon>Methanobacteriota</taxon>
        <taxon>Stenosarchaea group</taxon>
        <taxon>Halobacteria</taxon>
        <taxon>Halobacteriales</taxon>
        <taxon>Halorubellaceae</taxon>
        <taxon>Haloarchaeobius</taxon>
    </lineage>
</organism>
<dbReference type="Proteomes" id="UP001597034">
    <property type="component" value="Unassembled WGS sequence"/>
</dbReference>
<dbReference type="EMBL" id="JBHUDO010000004">
    <property type="protein sequence ID" value="MFD1647650.1"/>
    <property type="molecule type" value="Genomic_DNA"/>
</dbReference>
<dbReference type="AlphaFoldDB" id="A0ABD6DPF6"/>
<accession>A0ABD6DPF6</accession>
<evidence type="ECO:0000259" key="1">
    <source>
        <dbReference type="Pfam" id="PF18545"/>
    </source>
</evidence>
<name>A0ABD6DPF6_9EURY</name>
<feature type="domain" description="Halobacterial output" evidence="1">
    <location>
        <begin position="2"/>
        <end position="58"/>
    </location>
</feature>
<keyword evidence="3" id="KW-1185">Reference proteome</keyword>
<proteinExistence type="predicted"/>
<reference evidence="2 3" key="1">
    <citation type="journal article" date="2019" name="Int. J. Syst. Evol. Microbiol.">
        <title>The Global Catalogue of Microorganisms (GCM) 10K type strain sequencing project: providing services to taxonomists for standard genome sequencing and annotation.</title>
        <authorList>
            <consortium name="The Broad Institute Genomics Platform"/>
            <consortium name="The Broad Institute Genome Sequencing Center for Infectious Disease"/>
            <person name="Wu L."/>
            <person name="Ma J."/>
        </authorList>
    </citation>
    <scope>NUCLEOTIDE SEQUENCE [LARGE SCALE GENOMIC DNA]</scope>
    <source>
        <strain evidence="2 3">CGMCC 1.10390</strain>
    </source>
</reference>